<comment type="caution">
    <text evidence="1">The sequence shown here is derived from an EMBL/GenBank/DDBJ whole genome shotgun (WGS) entry which is preliminary data.</text>
</comment>
<sequence>MSAIYQGFKGDGRVKVGYAPVLLPKFPSFGGAVYLLLAVAE</sequence>
<organism evidence="1 2">
    <name type="scientific">Aspergillus tanneri</name>
    <dbReference type="NCBI Taxonomy" id="1220188"/>
    <lineage>
        <taxon>Eukaryota</taxon>
        <taxon>Fungi</taxon>
        <taxon>Dikarya</taxon>
        <taxon>Ascomycota</taxon>
        <taxon>Pezizomycotina</taxon>
        <taxon>Eurotiomycetes</taxon>
        <taxon>Eurotiomycetidae</taxon>
        <taxon>Eurotiales</taxon>
        <taxon>Aspergillaceae</taxon>
        <taxon>Aspergillus</taxon>
        <taxon>Aspergillus subgen. Circumdati</taxon>
    </lineage>
</organism>
<reference evidence="1 2" key="1">
    <citation type="submission" date="2019-03" db="EMBL/GenBank/DDBJ databases">
        <title>The genome sequence of a newly discovered highly antifungal drug resistant Aspergillus species, Aspergillus tanneri NIH 1004.</title>
        <authorList>
            <person name="Mounaud S."/>
            <person name="Singh I."/>
            <person name="Joardar V."/>
            <person name="Pakala S."/>
            <person name="Pakala S."/>
            <person name="Venepally P."/>
            <person name="Hoover J."/>
            <person name="Nierman W."/>
            <person name="Chung J."/>
            <person name="Losada L."/>
        </authorList>
    </citation>
    <scope>NUCLEOTIDE SEQUENCE [LARGE SCALE GENOMIC DNA]</scope>
    <source>
        <strain evidence="1 2">NIH1004</strain>
    </source>
</reference>
<dbReference type="AlphaFoldDB" id="A0A4S3JJV4"/>
<dbReference type="Proteomes" id="UP000308092">
    <property type="component" value="Unassembled WGS sequence"/>
</dbReference>
<proteinExistence type="predicted"/>
<protein>
    <submittedName>
        <fullName evidence="1">Uncharacterized protein</fullName>
    </submittedName>
</protein>
<accession>A0A4S3JJV4</accession>
<gene>
    <name evidence="1" type="ORF">EYZ11_004716</name>
</gene>
<dbReference type="EMBL" id="SOSA01000141">
    <property type="protein sequence ID" value="THC95806.1"/>
    <property type="molecule type" value="Genomic_DNA"/>
</dbReference>
<evidence type="ECO:0000313" key="1">
    <source>
        <dbReference type="EMBL" id="THC95806.1"/>
    </source>
</evidence>
<dbReference type="VEuPathDB" id="FungiDB:EYZ11_004716"/>
<name>A0A4S3JJV4_9EURO</name>
<evidence type="ECO:0000313" key="2">
    <source>
        <dbReference type="Proteomes" id="UP000308092"/>
    </source>
</evidence>
<keyword evidence="2" id="KW-1185">Reference proteome</keyword>